<protein>
    <submittedName>
        <fullName evidence="1">Uncharacterized protein</fullName>
    </submittedName>
</protein>
<organism evidence="1 2">
    <name type="scientific">Henosepilachna vigintioctopunctata</name>
    <dbReference type="NCBI Taxonomy" id="420089"/>
    <lineage>
        <taxon>Eukaryota</taxon>
        <taxon>Metazoa</taxon>
        <taxon>Ecdysozoa</taxon>
        <taxon>Arthropoda</taxon>
        <taxon>Hexapoda</taxon>
        <taxon>Insecta</taxon>
        <taxon>Pterygota</taxon>
        <taxon>Neoptera</taxon>
        <taxon>Endopterygota</taxon>
        <taxon>Coleoptera</taxon>
        <taxon>Polyphaga</taxon>
        <taxon>Cucujiformia</taxon>
        <taxon>Coccinelloidea</taxon>
        <taxon>Coccinellidae</taxon>
        <taxon>Epilachninae</taxon>
        <taxon>Epilachnini</taxon>
        <taxon>Henosepilachna</taxon>
    </lineage>
</organism>
<dbReference type="EMBL" id="JARQZJ010000099">
    <property type="protein sequence ID" value="KAK9886220.1"/>
    <property type="molecule type" value="Genomic_DNA"/>
</dbReference>
<reference evidence="1 2" key="1">
    <citation type="submission" date="2023-03" db="EMBL/GenBank/DDBJ databases">
        <title>Genome insight into feeding habits of ladybird beetles.</title>
        <authorList>
            <person name="Li H.-S."/>
            <person name="Huang Y.-H."/>
            <person name="Pang H."/>
        </authorList>
    </citation>
    <scope>NUCLEOTIDE SEQUENCE [LARGE SCALE GENOMIC DNA]</scope>
    <source>
        <strain evidence="1">SYSU_2023b</strain>
        <tissue evidence="1">Whole body</tissue>
    </source>
</reference>
<keyword evidence="2" id="KW-1185">Reference proteome</keyword>
<dbReference type="AlphaFoldDB" id="A0AAW1V1V7"/>
<evidence type="ECO:0000313" key="2">
    <source>
        <dbReference type="Proteomes" id="UP001431783"/>
    </source>
</evidence>
<dbReference type="Proteomes" id="UP001431783">
    <property type="component" value="Unassembled WGS sequence"/>
</dbReference>
<name>A0AAW1V1V7_9CUCU</name>
<sequence>MFDIEDCLRVIKSLVALFISTSNIEDFDRGLNECSLAVRRINKWLKCSKTVGGKQRLLTVLNHVKSYCSQLKSIKKKGAGIEDRRETAWNRVHWDDSTSAFESRIRTGI</sequence>
<proteinExistence type="predicted"/>
<comment type="caution">
    <text evidence="1">The sequence shown here is derived from an EMBL/GenBank/DDBJ whole genome shotgun (WGS) entry which is preliminary data.</text>
</comment>
<accession>A0AAW1V1V7</accession>
<gene>
    <name evidence="1" type="ORF">WA026_015739</name>
</gene>
<evidence type="ECO:0000313" key="1">
    <source>
        <dbReference type="EMBL" id="KAK9886220.1"/>
    </source>
</evidence>